<gene>
    <name evidence="2" type="ORF">PCOR1329_LOCUS8801</name>
</gene>
<comment type="caution">
    <text evidence="2">The sequence shown here is derived from an EMBL/GenBank/DDBJ whole genome shotgun (WGS) entry which is preliminary data.</text>
</comment>
<feature type="compositionally biased region" description="Low complexity" evidence="1">
    <location>
        <begin position="17"/>
        <end position="26"/>
    </location>
</feature>
<dbReference type="Proteomes" id="UP001189429">
    <property type="component" value="Unassembled WGS sequence"/>
</dbReference>
<feature type="compositionally biased region" description="Gly residues" evidence="1">
    <location>
        <begin position="30"/>
        <end position="41"/>
    </location>
</feature>
<evidence type="ECO:0000256" key="1">
    <source>
        <dbReference type="SAM" id="MobiDB-lite"/>
    </source>
</evidence>
<protein>
    <submittedName>
        <fullName evidence="2">Uncharacterized protein</fullName>
    </submittedName>
</protein>
<accession>A0ABN9Q4U0</accession>
<keyword evidence="3" id="KW-1185">Reference proteome</keyword>
<proteinExistence type="predicted"/>
<name>A0ABN9Q4U0_9DINO</name>
<evidence type="ECO:0000313" key="2">
    <source>
        <dbReference type="EMBL" id="CAK0800738.1"/>
    </source>
</evidence>
<evidence type="ECO:0000313" key="3">
    <source>
        <dbReference type="Proteomes" id="UP001189429"/>
    </source>
</evidence>
<feature type="compositionally biased region" description="Basic and acidic residues" evidence="1">
    <location>
        <begin position="7"/>
        <end position="16"/>
    </location>
</feature>
<sequence length="152" mass="15093">MAVMSVRRGDGPRESAAKQAAPAAAPRMNVGGGGGGGGGGGRGRGVLWHSLSLLGASWEFPGQTFSRAPMLVAPGRPAARIAAQVKAGARWGATAEAAAAAGRCSRRGWPPPTQLLGGLRGRRGGAGAGGAGGDEDGCEEAGWGAMRRRLPN</sequence>
<reference evidence="2" key="1">
    <citation type="submission" date="2023-10" db="EMBL/GenBank/DDBJ databases">
        <authorList>
            <person name="Chen Y."/>
            <person name="Shah S."/>
            <person name="Dougan E. K."/>
            <person name="Thang M."/>
            <person name="Chan C."/>
        </authorList>
    </citation>
    <scope>NUCLEOTIDE SEQUENCE [LARGE SCALE GENOMIC DNA]</scope>
</reference>
<feature type="region of interest" description="Disordered" evidence="1">
    <location>
        <begin position="103"/>
        <end position="152"/>
    </location>
</feature>
<organism evidence="2 3">
    <name type="scientific">Prorocentrum cordatum</name>
    <dbReference type="NCBI Taxonomy" id="2364126"/>
    <lineage>
        <taxon>Eukaryota</taxon>
        <taxon>Sar</taxon>
        <taxon>Alveolata</taxon>
        <taxon>Dinophyceae</taxon>
        <taxon>Prorocentrales</taxon>
        <taxon>Prorocentraceae</taxon>
        <taxon>Prorocentrum</taxon>
    </lineage>
</organism>
<feature type="region of interest" description="Disordered" evidence="1">
    <location>
        <begin position="1"/>
        <end position="41"/>
    </location>
</feature>
<dbReference type="EMBL" id="CAUYUJ010002431">
    <property type="protein sequence ID" value="CAK0800738.1"/>
    <property type="molecule type" value="Genomic_DNA"/>
</dbReference>